<gene>
    <name evidence="1" type="ORF">RMSM_03153</name>
</gene>
<dbReference type="PATRIC" id="fig|1265738.3.peg.3149"/>
<sequence length="261" mass="29394">MTWRTSEGDRILEGAEAELVRESLGCMIDRLQSRVSDPANLEGDWRWDFDVPLFDQLTTSEQLAVLHEIAEYLLTPTAKTLAPSAVNDAGVYAIFQTARQFIEDEIDQQRQGLGEGELDPDDWYSELEPSMRVLTLRAYDECFRDDDFGNEGDFGDVDSFRDEDLVDAGLGFSCGDMPAADGQDMTQWCELIESLADQILSDRDFEMADEMLDLDPALANAMKQSLGIRADYYSDVAADLRAEQIEETLTAIRKITHPKPR</sequence>
<evidence type="ECO:0000313" key="1">
    <source>
        <dbReference type="EMBL" id="EMI19905.1"/>
    </source>
</evidence>
<name>M5RKR9_9BACT</name>
<accession>M5RKR9</accession>
<proteinExistence type="predicted"/>
<comment type="caution">
    <text evidence="1">The sequence shown here is derived from an EMBL/GenBank/DDBJ whole genome shotgun (WGS) entry which is preliminary data.</text>
</comment>
<dbReference type="EMBL" id="ANOG01000460">
    <property type="protein sequence ID" value="EMI19905.1"/>
    <property type="molecule type" value="Genomic_DNA"/>
</dbReference>
<reference evidence="1 2" key="1">
    <citation type="journal article" date="2013" name="Mar. Genomics">
        <title>Expression of sulfatases in Rhodopirellula baltica and the diversity of sulfatases in the genus Rhodopirellula.</title>
        <authorList>
            <person name="Wegner C.E."/>
            <person name="Richter-Heitmann T."/>
            <person name="Klindworth A."/>
            <person name="Klockow C."/>
            <person name="Richter M."/>
            <person name="Achstetter T."/>
            <person name="Glockner F.O."/>
            <person name="Harder J."/>
        </authorList>
    </citation>
    <scope>NUCLEOTIDE SEQUENCE [LARGE SCALE GENOMIC DNA]</scope>
    <source>
        <strain evidence="1 2">SM1</strain>
    </source>
</reference>
<dbReference type="OrthoDB" id="285182at2"/>
<keyword evidence="2" id="KW-1185">Reference proteome</keyword>
<dbReference type="RefSeq" id="WP_008697381.1">
    <property type="nucleotide sequence ID" value="NZ_ANOG01000460.1"/>
</dbReference>
<evidence type="ECO:0000313" key="2">
    <source>
        <dbReference type="Proteomes" id="UP000011991"/>
    </source>
</evidence>
<organism evidence="1 2">
    <name type="scientific">Rhodopirellula maiorica SM1</name>
    <dbReference type="NCBI Taxonomy" id="1265738"/>
    <lineage>
        <taxon>Bacteria</taxon>
        <taxon>Pseudomonadati</taxon>
        <taxon>Planctomycetota</taxon>
        <taxon>Planctomycetia</taxon>
        <taxon>Pirellulales</taxon>
        <taxon>Pirellulaceae</taxon>
        <taxon>Novipirellula</taxon>
    </lineage>
</organism>
<dbReference type="AlphaFoldDB" id="M5RKR9"/>
<dbReference type="Proteomes" id="UP000011991">
    <property type="component" value="Unassembled WGS sequence"/>
</dbReference>
<protein>
    <submittedName>
        <fullName evidence="1">Uncharacterized protein</fullName>
    </submittedName>
</protein>